<dbReference type="HOGENOM" id="CLU_082957_0_0_11"/>
<proteinExistence type="predicted"/>
<gene>
    <name evidence="1" type="ORF">YH66_11780</name>
</gene>
<reference evidence="1 2" key="1">
    <citation type="submission" date="2015-04" db="EMBL/GenBank/DDBJ databases">
        <title>Complete Genome Sequence of Brevibacterium flavum ATCC 15168.</title>
        <authorList>
            <person name="Ahn J."/>
            <person name="Park G."/>
            <person name="Jeon W."/>
            <person name="Jang Y."/>
            <person name="Jang M."/>
            <person name="Lee H."/>
            <person name="Lee H."/>
        </authorList>
    </citation>
    <scope>NUCLEOTIDE SEQUENCE [LARGE SCALE GENOMIC DNA]</scope>
    <source>
        <strain evidence="1 2">ATCC 15168</strain>
    </source>
</reference>
<sequence length="273" mass="29452">MWIGLLNEDGIPICDMPPATAINAPATRLEPGSFTMTVPLVSKSGVTHRAADELIADGISTDSTGALVPDLRYTRFISFEREGETRDSRRTFKVGFPKSDGSTRFGPETMTLDGMSELDLLGGLIAPSDPDTWDNVWILSDRDWAGPWSKERWISDIKTAAVATGFTLAGPAESTIRELISRSLAACYRIDGITSVELHPIRVSPLGTGLASPNVVLRPSDDTILNTVVNHAAAAGVRISAHMWMPGDTWQHGIPNLSLPTVVVFVEQMVGVN</sequence>
<evidence type="ECO:0000313" key="1">
    <source>
        <dbReference type="EMBL" id="AKF29002.1"/>
    </source>
</evidence>
<dbReference type="PATRIC" id="fig|92706.3.peg.2470"/>
<accession>A0A0F6Z755</accession>
<protein>
    <submittedName>
        <fullName evidence="1">Uncharacterized protein</fullName>
    </submittedName>
</protein>
<dbReference type="Proteomes" id="UP000034037">
    <property type="component" value="Chromosome"/>
</dbReference>
<keyword evidence="2" id="KW-1185">Reference proteome</keyword>
<name>A0A0F6Z755_9CORY</name>
<dbReference type="EMBL" id="CP011309">
    <property type="protein sequence ID" value="AKF29002.1"/>
    <property type="molecule type" value="Genomic_DNA"/>
</dbReference>
<dbReference type="AlphaFoldDB" id="A0A0F6Z755"/>
<evidence type="ECO:0000313" key="2">
    <source>
        <dbReference type="Proteomes" id="UP000034037"/>
    </source>
</evidence>
<organism evidence="1 2">
    <name type="scientific">[Brevibacterium] flavum</name>
    <dbReference type="NCBI Taxonomy" id="92706"/>
    <lineage>
        <taxon>Bacteria</taxon>
        <taxon>Bacillati</taxon>
        <taxon>Actinomycetota</taxon>
        <taxon>Actinomycetes</taxon>
        <taxon>Mycobacteriales</taxon>
        <taxon>Corynebacteriaceae</taxon>
        <taxon>Corynebacterium</taxon>
    </lineage>
</organism>